<dbReference type="EMBL" id="JACOGF010000012">
    <property type="protein sequence ID" value="MBC3919904.1"/>
    <property type="molecule type" value="Genomic_DNA"/>
</dbReference>
<sequence>MKKLHLIATFFFVYLFIFFLANTFIGSRPPMPFLPYGAAMLTVLAIAVISAISAHVVKTGQAAFLRVFTFCCVLFAIYLLVQIYMYLSLGDNIYWIRTAVNLPLVFMCWYSVVHLPRLREILLKKPNLPDN</sequence>
<organism evidence="2 3">
    <name type="scientific">Undibacterium hunanense</name>
    <dbReference type="NCBI Taxonomy" id="2762292"/>
    <lineage>
        <taxon>Bacteria</taxon>
        <taxon>Pseudomonadati</taxon>
        <taxon>Pseudomonadota</taxon>
        <taxon>Betaproteobacteria</taxon>
        <taxon>Burkholderiales</taxon>
        <taxon>Oxalobacteraceae</taxon>
        <taxon>Undibacterium</taxon>
    </lineage>
</organism>
<dbReference type="RefSeq" id="WP_186949169.1">
    <property type="nucleotide sequence ID" value="NZ_JACOGF010000012.1"/>
</dbReference>
<feature type="transmembrane region" description="Helical" evidence="1">
    <location>
        <begin position="64"/>
        <end position="87"/>
    </location>
</feature>
<keyword evidence="1" id="KW-1133">Transmembrane helix</keyword>
<evidence type="ECO:0008006" key="4">
    <source>
        <dbReference type="Google" id="ProtNLM"/>
    </source>
</evidence>
<dbReference type="Proteomes" id="UP000650424">
    <property type="component" value="Unassembled WGS sequence"/>
</dbReference>
<feature type="transmembrane region" description="Helical" evidence="1">
    <location>
        <begin position="33"/>
        <end position="57"/>
    </location>
</feature>
<feature type="transmembrane region" description="Helical" evidence="1">
    <location>
        <begin position="7"/>
        <end position="27"/>
    </location>
</feature>
<keyword evidence="1" id="KW-0812">Transmembrane</keyword>
<accession>A0ABR6ZW70</accession>
<evidence type="ECO:0000313" key="2">
    <source>
        <dbReference type="EMBL" id="MBC3919904.1"/>
    </source>
</evidence>
<keyword evidence="3" id="KW-1185">Reference proteome</keyword>
<evidence type="ECO:0000256" key="1">
    <source>
        <dbReference type="SAM" id="Phobius"/>
    </source>
</evidence>
<comment type="caution">
    <text evidence="2">The sequence shown here is derived from an EMBL/GenBank/DDBJ whole genome shotgun (WGS) entry which is preliminary data.</text>
</comment>
<proteinExistence type="predicted"/>
<name>A0ABR6ZW70_9BURK</name>
<gene>
    <name evidence="2" type="ORF">H8L32_20710</name>
</gene>
<evidence type="ECO:0000313" key="3">
    <source>
        <dbReference type="Proteomes" id="UP000650424"/>
    </source>
</evidence>
<feature type="transmembrane region" description="Helical" evidence="1">
    <location>
        <begin position="93"/>
        <end position="115"/>
    </location>
</feature>
<keyword evidence="1" id="KW-0472">Membrane</keyword>
<protein>
    <recommendedName>
        <fullName evidence="4">Rod shape-determining protein MreD</fullName>
    </recommendedName>
</protein>
<reference evidence="2 3" key="1">
    <citation type="submission" date="2020-08" db="EMBL/GenBank/DDBJ databases">
        <title>Novel species isolated from subtropical streams in China.</title>
        <authorList>
            <person name="Lu H."/>
        </authorList>
    </citation>
    <scope>NUCLEOTIDE SEQUENCE [LARGE SCALE GENOMIC DNA]</scope>
    <source>
        <strain evidence="2 3">CY18W</strain>
    </source>
</reference>